<sequence length="79" mass="9272">MNDYGIEKDPEKCTHEWMPYELSALKMGAGLGATQPSSWRIHTAICVRCGKLKSLYQMARKEEYEEEMDKLWEEKNKDN</sequence>
<dbReference type="Proteomes" id="UP000195137">
    <property type="component" value="Unassembled WGS sequence"/>
</dbReference>
<reference evidence="1 2" key="1">
    <citation type="submission" date="2016-12" db="EMBL/GenBank/DDBJ databases">
        <title>Discovery of methanogenic haloarchaea.</title>
        <authorList>
            <person name="Sorokin D.Y."/>
            <person name="Makarova K.S."/>
            <person name="Abbas B."/>
            <person name="Ferrer M."/>
            <person name="Golyshin P.N."/>
        </authorList>
    </citation>
    <scope>NUCLEOTIDE SEQUENCE [LARGE SCALE GENOMIC DNA]</scope>
    <source>
        <strain evidence="1">AMET1</strain>
    </source>
</reference>
<proteinExistence type="predicted"/>
<gene>
    <name evidence="1" type="ORF">AMET1_1343</name>
</gene>
<evidence type="ECO:0000313" key="1">
    <source>
        <dbReference type="EMBL" id="OUJ18427.1"/>
    </source>
</evidence>
<keyword evidence="2" id="KW-1185">Reference proteome</keyword>
<protein>
    <submittedName>
        <fullName evidence="1">Zn finger protein</fullName>
    </submittedName>
</protein>
<organism evidence="1 2">
    <name type="scientific">Methanonatronarchaeum thermophilum</name>
    <dbReference type="NCBI Taxonomy" id="1927129"/>
    <lineage>
        <taxon>Archaea</taxon>
        <taxon>Methanobacteriati</taxon>
        <taxon>Methanobacteriota</taxon>
        <taxon>Methanonatronarchaeia</taxon>
        <taxon>Methanonatronarchaeales</taxon>
        <taxon>Methanonatronarchaeaceae</taxon>
        <taxon>Methanonatronarchaeum</taxon>
    </lineage>
</organism>
<name>A0A1Y3GAY1_9EURY</name>
<dbReference type="EMBL" id="MRZU01000004">
    <property type="protein sequence ID" value="OUJ18427.1"/>
    <property type="molecule type" value="Genomic_DNA"/>
</dbReference>
<evidence type="ECO:0000313" key="2">
    <source>
        <dbReference type="Proteomes" id="UP000195137"/>
    </source>
</evidence>
<dbReference type="RefSeq" id="WP_086637701.1">
    <property type="nucleotide sequence ID" value="NZ_MRZU01000004.1"/>
</dbReference>
<dbReference type="AlphaFoldDB" id="A0A1Y3GAY1"/>
<accession>A0A1Y3GAY1</accession>
<comment type="caution">
    <text evidence="1">The sequence shown here is derived from an EMBL/GenBank/DDBJ whole genome shotgun (WGS) entry which is preliminary data.</text>
</comment>